<dbReference type="OMA" id="MFNRYKL"/>
<proteinExistence type="predicted"/>
<dbReference type="Proteomes" id="UP000011185">
    <property type="component" value="Unassembled WGS sequence"/>
</dbReference>
<keyword evidence="2" id="KW-1185">Reference proteome</keyword>
<dbReference type="HOGENOM" id="CLU_1497328_0_0_1"/>
<accession>L7JW81</accession>
<protein>
    <submittedName>
        <fullName evidence="1">Uncharacterized protein</fullName>
    </submittedName>
</protein>
<dbReference type="EMBL" id="JH993973">
    <property type="protein sequence ID" value="ELQ75306.1"/>
    <property type="molecule type" value="Genomic_DNA"/>
</dbReference>
<evidence type="ECO:0000313" key="2">
    <source>
        <dbReference type="Proteomes" id="UP000011185"/>
    </source>
</evidence>
<dbReference type="OrthoDB" id="2194228at2759"/>
<dbReference type="VEuPathDB" id="MicrosporidiaDB:THOM_1749"/>
<organism evidence="1 2">
    <name type="scientific">Trachipleistophora hominis</name>
    <name type="common">Microsporidian parasite</name>
    <dbReference type="NCBI Taxonomy" id="72359"/>
    <lineage>
        <taxon>Eukaryota</taxon>
        <taxon>Fungi</taxon>
        <taxon>Fungi incertae sedis</taxon>
        <taxon>Microsporidia</taxon>
        <taxon>Pleistophoridae</taxon>
        <taxon>Trachipleistophora</taxon>
    </lineage>
</organism>
<gene>
    <name evidence="1" type="ORF">THOM_1749</name>
</gene>
<feature type="non-terminal residue" evidence="1">
    <location>
        <position position="1"/>
    </location>
</feature>
<dbReference type="AlphaFoldDB" id="L7JW81"/>
<reference evidence="1 2" key="1">
    <citation type="journal article" date="2012" name="PLoS Pathog.">
        <title>The genome of the obligate intracellular parasite Trachipleistophora hominis: new insights into microsporidian genome dynamics and reductive evolution.</title>
        <authorList>
            <person name="Heinz E."/>
            <person name="Williams T.A."/>
            <person name="Nakjang S."/>
            <person name="Noel C.J."/>
            <person name="Swan D.C."/>
            <person name="Goldberg A.V."/>
            <person name="Harris S.R."/>
            <person name="Weinmaier T."/>
            <person name="Markert S."/>
            <person name="Becher D."/>
            <person name="Bernhardt J."/>
            <person name="Dagan T."/>
            <person name="Hacker C."/>
            <person name="Lucocq J.M."/>
            <person name="Schweder T."/>
            <person name="Rattei T."/>
            <person name="Hall N."/>
            <person name="Hirt R.P."/>
            <person name="Embley T.M."/>
        </authorList>
    </citation>
    <scope>NUCLEOTIDE SEQUENCE [LARGE SCALE GENOMIC DNA]</scope>
</reference>
<dbReference type="InParanoid" id="L7JW81"/>
<sequence>VMFNRYKLKELKRTREERNDKSKAIKLNTPCTRDESDKVVHMLKNSHLLLNAYNKILNNDRLLNDNIYRLAIPIFGNLISSKKDRVIVKSIECIKKICESPNFLAVKAISYDYFKSLFYLDRFPRKLLRCFLEHYSDLAEKYDEEFWKAFKEKMAISTYNKKVMVKRNLNESVYLLNGGFE</sequence>
<evidence type="ECO:0000313" key="1">
    <source>
        <dbReference type="EMBL" id="ELQ75306.1"/>
    </source>
</evidence>
<name>L7JW81_TRAHO</name>